<dbReference type="Gene3D" id="3.30.390.50">
    <property type="entry name" value="CO dehydrogenase flavoprotein, C-terminal domain"/>
    <property type="match status" value="1"/>
</dbReference>
<keyword evidence="1" id="KW-0285">Flavoprotein</keyword>
<dbReference type="Gene3D" id="3.30.465.10">
    <property type="match status" value="1"/>
</dbReference>
<dbReference type="InterPro" id="IPR016166">
    <property type="entry name" value="FAD-bd_PCMH"/>
</dbReference>
<proteinExistence type="predicted"/>
<evidence type="ECO:0000259" key="4">
    <source>
        <dbReference type="PROSITE" id="PS51387"/>
    </source>
</evidence>
<dbReference type="Pfam" id="PF03450">
    <property type="entry name" value="CO_deh_flav_C"/>
    <property type="match status" value="1"/>
</dbReference>
<dbReference type="Proteomes" id="UP000198683">
    <property type="component" value="Unassembled WGS sequence"/>
</dbReference>
<dbReference type="SUPFAM" id="SSF55447">
    <property type="entry name" value="CO dehydrogenase flavoprotein C-terminal domain-like"/>
    <property type="match status" value="1"/>
</dbReference>
<keyword evidence="3" id="KW-0560">Oxidoreductase</keyword>
<dbReference type="InterPro" id="IPR016167">
    <property type="entry name" value="FAD-bd_PCMH_sub1"/>
</dbReference>
<evidence type="ECO:0000313" key="6">
    <source>
        <dbReference type="Proteomes" id="UP000198683"/>
    </source>
</evidence>
<dbReference type="RefSeq" id="WP_090769873.1">
    <property type="nucleotide sequence ID" value="NZ_FNFB01000018.1"/>
</dbReference>
<gene>
    <name evidence="5" type="ORF">SAMN05421874_118126</name>
</gene>
<dbReference type="AlphaFoldDB" id="A0A1G9INQ3"/>
<dbReference type="Gene3D" id="3.30.43.10">
    <property type="entry name" value="Uridine Diphospho-n-acetylenolpyruvylglucosamine Reductase, domain 2"/>
    <property type="match status" value="1"/>
</dbReference>
<name>A0A1G9INQ3_9ACTN</name>
<dbReference type="EMBL" id="FNFB01000018">
    <property type="protein sequence ID" value="SDL26761.1"/>
    <property type="molecule type" value="Genomic_DNA"/>
</dbReference>
<dbReference type="PANTHER" id="PTHR42659:SF2">
    <property type="entry name" value="XANTHINE DEHYDROGENASE SUBUNIT C-RELATED"/>
    <property type="match status" value="1"/>
</dbReference>
<feature type="domain" description="FAD-binding PCMH-type" evidence="4">
    <location>
        <begin position="1"/>
        <end position="176"/>
    </location>
</feature>
<dbReference type="GO" id="GO:0071949">
    <property type="term" value="F:FAD binding"/>
    <property type="evidence" value="ECO:0007669"/>
    <property type="project" value="InterPro"/>
</dbReference>
<accession>A0A1G9INQ3</accession>
<dbReference type="STRING" id="683260.SAMN05421874_118126"/>
<dbReference type="Pfam" id="PF00941">
    <property type="entry name" value="FAD_binding_5"/>
    <property type="match status" value="1"/>
</dbReference>
<dbReference type="InterPro" id="IPR016169">
    <property type="entry name" value="FAD-bd_PCMH_sub2"/>
</dbReference>
<dbReference type="PANTHER" id="PTHR42659">
    <property type="entry name" value="XANTHINE DEHYDROGENASE SUBUNIT C-RELATED"/>
    <property type="match status" value="1"/>
</dbReference>
<dbReference type="SMART" id="SM01092">
    <property type="entry name" value="CO_deh_flav_C"/>
    <property type="match status" value="1"/>
</dbReference>
<evidence type="ECO:0000256" key="2">
    <source>
        <dbReference type="ARBA" id="ARBA00022827"/>
    </source>
</evidence>
<keyword evidence="6" id="KW-1185">Reference proteome</keyword>
<evidence type="ECO:0000256" key="1">
    <source>
        <dbReference type="ARBA" id="ARBA00022630"/>
    </source>
</evidence>
<sequence>MIPAQFDYERPSSLAEACEALAADDEAKVLAGGQSLLPLLRLRLAYPTTLVDVGRLEELQGVHDRGDHVFIGAMATHDEVMRSPAVTSGCPLVAMATSQVADPAIRHRGTFGGSLAHADPAGDLPAVVLALDGVLVARSAEGEREIPAAEFFVDYLESSLAQGEILAGVKIPKLGEGWGFHYEKFHRTAQSWATVGVAAAVHRSNGTITEARIGLTNMGPTPVRARATEESLRDVELGEQVRRACEQAADGTSPPSDLHAQPDYRRHLARVLTHRAVRTASGSP</sequence>
<evidence type="ECO:0000256" key="3">
    <source>
        <dbReference type="ARBA" id="ARBA00023002"/>
    </source>
</evidence>
<evidence type="ECO:0000313" key="5">
    <source>
        <dbReference type="EMBL" id="SDL26761.1"/>
    </source>
</evidence>
<reference evidence="5 6" key="1">
    <citation type="submission" date="2016-10" db="EMBL/GenBank/DDBJ databases">
        <authorList>
            <person name="de Groot N.N."/>
        </authorList>
    </citation>
    <scope>NUCLEOTIDE SEQUENCE [LARGE SCALE GENOMIC DNA]</scope>
    <source>
        <strain evidence="5 6">CGMCC 4.5681</strain>
    </source>
</reference>
<organism evidence="5 6">
    <name type="scientific">Nonomuraea maritima</name>
    <dbReference type="NCBI Taxonomy" id="683260"/>
    <lineage>
        <taxon>Bacteria</taxon>
        <taxon>Bacillati</taxon>
        <taxon>Actinomycetota</taxon>
        <taxon>Actinomycetes</taxon>
        <taxon>Streptosporangiales</taxon>
        <taxon>Streptosporangiaceae</taxon>
        <taxon>Nonomuraea</taxon>
    </lineage>
</organism>
<dbReference type="SUPFAM" id="SSF56176">
    <property type="entry name" value="FAD-binding/transporter-associated domain-like"/>
    <property type="match status" value="1"/>
</dbReference>
<dbReference type="PROSITE" id="PS51387">
    <property type="entry name" value="FAD_PCMH"/>
    <property type="match status" value="1"/>
</dbReference>
<dbReference type="InterPro" id="IPR005107">
    <property type="entry name" value="CO_DH_flav_C"/>
</dbReference>
<keyword evidence="2" id="KW-0274">FAD</keyword>
<dbReference type="InterPro" id="IPR036683">
    <property type="entry name" value="CO_DH_flav_C_dom_sf"/>
</dbReference>
<dbReference type="InterPro" id="IPR051312">
    <property type="entry name" value="Diverse_Substr_Oxidored"/>
</dbReference>
<dbReference type="InterPro" id="IPR036318">
    <property type="entry name" value="FAD-bd_PCMH-like_sf"/>
</dbReference>
<dbReference type="OrthoDB" id="9793944at2"/>
<protein>
    <submittedName>
        <fullName evidence="5">Carbon-monoxide dehydrogenase medium subunit</fullName>
    </submittedName>
</protein>
<dbReference type="InterPro" id="IPR002346">
    <property type="entry name" value="Mopterin_DH_FAD-bd"/>
</dbReference>
<dbReference type="GO" id="GO:0016491">
    <property type="term" value="F:oxidoreductase activity"/>
    <property type="evidence" value="ECO:0007669"/>
    <property type="project" value="UniProtKB-KW"/>
</dbReference>